<name>A0ABT1YI68_9BACL</name>
<reference evidence="2 3" key="1">
    <citation type="submission" date="2022-08" db="EMBL/GenBank/DDBJ databases">
        <title>Paenibacillus endoradicis sp. nov., Paenibacillus radicibacter sp. nov and Paenibacillus pararadicis sp. nov., three cold-adapted plant growth-promoting bacteria isolated from root of Larix gmelinii in Great Khingan.</title>
        <authorList>
            <person name="Xue H."/>
        </authorList>
    </citation>
    <scope>NUCLEOTIDE SEQUENCE [LARGE SCALE GENOMIC DNA]</scope>
    <source>
        <strain evidence="2 3">N5-1-1-5</strain>
    </source>
</reference>
<feature type="compositionally biased region" description="Basic and acidic residues" evidence="1">
    <location>
        <begin position="89"/>
        <end position="109"/>
    </location>
</feature>
<dbReference type="RefSeq" id="WP_258214004.1">
    <property type="nucleotide sequence ID" value="NZ_JANQBD010000009.1"/>
</dbReference>
<protein>
    <recommendedName>
        <fullName evidence="4">Lipoprotein</fullName>
    </recommendedName>
</protein>
<feature type="region of interest" description="Disordered" evidence="1">
    <location>
        <begin position="24"/>
        <end position="138"/>
    </location>
</feature>
<gene>
    <name evidence="2" type="ORF">NV381_14530</name>
</gene>
<evidence type="ECO:0008006" key="4">
    <source>
        <dbReference type="Google" id="ProtNLM"/>
    </source>
</evidence>
<dbReference type="EMBL" id="JANQBD010000009">
    <property type="protein sequence ID" value="MCR8632420.1"/>
    <property type="molecule type" value="Genomic_DNA"/>
</dbReference>
<sequence>MKKPYFIATMIVGLLVITGCDVQSKPSELSQQSPGESKGKVESAAPTTVPAPPSELKQTDGAPPVSTNTSDNNGKAADAAKTLTITEPEGNKQKETMSPLKEEPKKAENTGEVNTGNKAEAPSEGSQAQPAKQEDSAAVTVETVKGKYNGQLLQLKDYYVGKLQTQLNQATQAKKSGQSNTELFNSYSQQIGTLHEESQAKLNQILLQMKNELLEKSLPTDSVNEFRATFYTEVDKTRESFTEQAKSQLVK</sequence>
<feature type="compositionally biased region" description="Polar residues" evidence="1">
    <location>
        <begin position="24"/>
        <end position="35"/>
    </location>
</feature>
<organism evidence="2 3">
    <name type="scientific">Paenibacillus radicis</name>
    <name type="common">ex Xue et al. 2023</name>
    <dbReference type="NCBI Taxonomy" id="2972489"/>
    <lineage>
        <taxon>Bacteria</taxon>
        <taxon>Bacillati</taxon>
        <taxon>Bacillota</taxon>
        <taxon>Bacilli</taxon>
        <taxon>Bacillales</taxon>
        <taxon>Paenibacillaceae</taxon>
        <taxon>Paenibacillus</taxon>
    </lineage>
</organism>
<accession>A0ABT1YI68</accession>
<keyword evidence="3" id="KW-1185">Reference proteome</keyword>
<dbReference type="PROSITE" id="PS51257">
    <property type="entry name" value="PROKAR_LIPOPROTEIN"/>
    <property type="match status" value="1"/>
</dbReference>
<comment type="caution">
    <text evidence="2">The sequence shown here is derived from an EMBL/GenBank/DDBJ whole genome shotgun (WGS) entry which is preliminary data.</text>
</comment>
<evidence type="ECO:0000313" key="2">
    <source>
        <dbReference type="EMBL" id="MCR8632420.1"/>
    </source>
</evidence>
<evidence type="ECO:0000256" key="1">
    <source>
        <dbReference type="SAM" id="MobiDB-lite"/>
    </source>
</evidence>
<evidence type="ECO:0000313" key="3">
    <source>
        <dbReference type="Proteomes" id="UP001300012"/>
    </source>
</evidence>
<dbReference type="Proteomes" id="UP001300012">
    <property type="component" value="Unassembled WGS sequence"/>
</dbReference>
<proteinExistence type="predicted"/>